<dbReference type="EMBL" id="CP002343">
    <property type="protein sequence ID" value="ADU47785.1"/>
    <property type="molecule type" value="Genomic_DNA"/>
</dbReference>
<proteinExistence type="predicted"/>
<sequence length="265" mass="29089">MRALDAEYARLLVKPQAHWRYRIAISGCDLEGGPALSGHCLAAATAACADNSPRQGLGPLSDVYRWWVDRDGDPLPAEEWPAGSRPAGPLGQQLVGTTCLPNLVPGVRPVPTVEMIVAAFHQTRWATARVATQPEGNTTLVNLETFYRVQWSSEGFEPGEVDTVDPARMYGYRVQIRPRLVSYRYHFGDGDSFGPTDSPGGTYPHGQVVHTYREAGQFASFVQVRFGAQFRVNGGPWIEVPDQVTVRQPATTITVKQARSVLVNQ</sequence>
<dbReference type="OrthoDB" id="5192284at2"/>
<name>E6SFP0_INTC7</name>
<dbReference type="AlphaFoldDB" id="E6SFP0"/>
<gene>
    <name evidence="1" type="ordered locus">Intca_1267</name>
</gene>
<reference evidence="1 2" key="1">
    <citation type="journal article" date="2010" name="Stand. Genomic Sci.">
        <title>Complete genome sequence of Intrasporangium calvum type strain (7 KIP).</title>
        <authorList>
            <person name="Del Rio T.G."/>
            <person name="Chertkov O."/>
            <person name="Yasawong M."/>
            <person name="Lucas S."/>
            <person name="Deshpande S."/>
            <person name="Cheng J.F."/>
            <person name="Detter C."/>
            <person name="Tapia R."/>
            <person name="Han C."/>
            <person name="Goodwin L."/>
            <person name="Pitluck S."/>
            <person name="Liolios K."/>
            <person name="Ivanova N."/>
            <person name="Mavromatis K."/>
            <person name="Pati A."/>
            <person name="Chen A."/>
            <person name="Palaniappan K."/>
            <person name="Land M."/>
            <person name="Hauser L."/>
            <person name="Chang Y.J."/>
            <person name="Jeffries C.D."/>
            <person name="Rohde M."/>
            <person name="Pukall R."/>
            <person name="Sikorski J."/>
            <person name="Goker M."/>
            <person name="Woyke T."/>
            <person name="Bristow J."/>
            <person name="Eisen J.A."/>
            <person name="Markowitz V."/>
            <person name="Hugenholtz P."/>
            <person name="Kyrpides N.C."/>
            <person name="Klenk H.P."/>
            <person name="Lapidus A."/>
        </authorList>
    </citation>
    <scope>NUCLEOTIDE SEQUENCE [LARGE SCALE GENOMIC DNA]</scope>
    <source>
        <strain evidence="2">ATCC 23552 / DSM 43043 / JCM 3097 / NBRC 12989 / 7 KIP</strain>
    </source>
</reference>
<dbReference type="Proteomes" id="UP000008914">
    <property type="component" value="Chromosome"/>
</dbReference>
<evidence type="ECO:0008006" key="3">
    <source>
        <dbReference type="Google" id="ProtNLM"/>
    </source>
</evidence>
<dbReference type="KEGG" id="ica:Intca_1267"/>
<dbReference type="RefSeq" id="WP_013492101.1">
    <property type="nucleotide sequence ID" value="NC_014830.1"/>
</dbReference>
<protein>
    <recommendedName>
        <fullName evidence="3">PKD domain-containing protein</fullName>
    </recommendedName>
</protein>
<accession>E6SFP0</accession>
<evidence type="ECO:0000313" key="1">
    <source>
        <dbReference type="EMBL" id="ADU47785.1"/>
    </source>
</evidence>
<dbReference type="HOGENOM" id="CLU_1048779_0_0_11"/>
<keyword evidence="2" id="KW-1185">Reference proteome</keyword>
<organism evidence="1 2">
    <name type="scientific">Intrasporangium calvum (strain ATCC 23552 / DSM 43043 / JCM 3097 / NBRC 12989 / NCIMB 10167 / NRRL B-3866 / 7 KIP)</name>
    <dbReference type="NCBI Taxonomy" id="710696"/>
    <lineage>
        <taxon>Bacteria</taxon>
        <taxon>Bacillati</taxon>
        <taxon>Actinomycetota</taxon>
        <taxon>Actinomycetes</taxon>
        <taxon>Micrococcales</taxon>
        <taxon>Intrasporangiaceae</taxon>
        <taxon>Intrasporangium</taxon>
    </lineage>
</organism>
<dbReference type="STRING" id="710696.Intca_1267"/>
<dbReference type="eggNOG" id="ENOG5032ZQT">
    <property type="taxonomic scope" value="Bacteria"/>
</dbReference>
<evidence type="ECO:0000313" key="2">
    <source>
        <dbReference type="Proteomes" id="UP000008914"/>
    </source>
</evidence>